<name>A0A6J7GTK4_9ZZZZ</name>
<dbReference type="SUPFAM" id="SSF52540">
    <property type="entry name" value="P-loop containing nucleoside triphosphate hydrolases"/>
    <property type="match status" value="1"/>
</dbReference>
<proteinExistence type="predicted"/>
<protein>
    <submittedName>
        <fullName evidence="3">Unannotated protein</fullName>
    </submittedName>
</protein>
<reference evidence="3" key="1">
    <citation type="submission" date="2020-05" db="EMBL/GenBank/DDBJ databases">
        <authorList>
            <person name="Chiriac C."/>
            <person name="Salcher M."/>
            <person name="Ghai R."/>
            <person name="Kavagutti S V."/>
        </authorList>
    </citation>
    <scope>NUCLEOTIDE SEQUENCE</scope>
</reference>
<evidence type="ECO:0000313" key="1">
    <source>
        <dbReference type="EMBL" id="CAB4632372.1"/>
    </source>
</evidence>
<evidence type="ECO:0000313" key="3">
    <source>
        <dbReference type="EMBL" id="CAB4911807.1"/>
    </source>
</evidence>
<dbReference type="InterPro" id="IPR027417">
    <property type="entry name" value="P-loop_NTPase"/>
</dbReference>
<organism evidence="3">
    <name type="scientific">freshwater metagenome</name>
    <dbReference type="NCBI Taxonomy" id="449393"/>
    <lineage>
        <taxon>unclassified sequences</taxon>
        <taxon>metagenomes</taxon>
        <taxon>ecological metagenomes</taxon>
    </lineage>
</organism>
<evidence type="ECO:0000313" key="2">
    <source>
        <dbReference type="EMBL" id="CAB4659966.1"/>
    </source>
</evidence>
<sequence>MTAPIWNVLIGQDEVVAKLDRAVHDADLITRGEHGPAMTHAWLFTGPPGSGRSNAATTFAAALICPEHGCGQCQICRNAPTGGHPDVDIVRPEGLTYSVEAARELVKTAGMSPTSSPWHVVVIEDADRLTESAVNALLKDLEEPSPHTVWLLCAPSTEDVLPTILSRTRHVVLRTPPNDVIVEALYERFGVDRTLGAFAARASQGHIGRARALATDEHARMRRQEVLRIPMQLHDLPACFTLAQNLLEAATLDANSITEPLDAIEAEQLRKAFGADAESKLKGQLKRSLDSQMKQLETAQKRRRTRTVRDQVDRALVDLLGLYRDVMLIQESALIGLINDEMRPQLSQLAANSTVEDTGRRLLAVNYTRKQIGSNVTPLIALEALMVELKDPWVRAAS</sequence>
<dbReference type="InterPro" id="IPR050238">
    <property type="entry name" value="DNA_Rep/Repair_Clamp_Loader"/>
</dbReference>
<dbReference type="PANTHER" id="PTHR11669">
    <property type="entry name" value="REPLICATION FACTOR C / DNA POLYMERASE III GAMMA-TAU SUBUNIT"/>
    <property type="match status" value="1"/>
</dbReference>
<dbReference type="EMBL" id="CAEZWR010000039">
    <property type="protein sequence ID" value="CAB4659966.1"/>
    <property type="molecule type" value="Genomic_DNA"/>
</dbReference>
<dbReference type="EMBL" id="CAEZVB010000124">
    <property type="protein sequence ID" value="CAB4632372.1"/>
    <property type="molecule type" value="Genomic_DNA"/>
</dbReference>
<accession>A0A6J7GTK4</accession>
<dbReference type="EMBL" id="CAFBMO010000051">
    <property type="protein sequence ID" value="CAB4911807.1"/>
    <property type="molecule type" value="Genomic_DNA"/>
</dbReference>
<dbReference type="Gene3D" id="3.40.50.300">
    <property type="entry name" value="P-loop containing nucleotide triphosphate hydrolases"/>
    <property type="match status" value="1"/>
</dbReference>
<dbReference type="GO" id="GO:0006261">
    <property type="term" value="P:DNA-templated DNA replication"/>
    <property type="evidence" value="ECO:0007669"/>
    <property type="project" value="TreeGrafter"/>
</dbReference>
<dbReference type="Pfam" id="PF13177">
    <property type="entry name" value="DNA_pol3_delta2"/>
    <property type="match status" value="1"/>
</dbReference>
<dbReference type="AlphaFoldDB" id="A0A6J7GTK4"/>
<dbReference type="NCBIfam" id="NF005926">
    <property type="entry name" value="PRK07940.1"/>
    <property type="match status" value="1"/>
</dbReference>
<dbReference type="PANTHER" id="PTHR11669:SF8">
    <property type="entry name" value="DNA POLYMERASE III SUBUNIT DELTA"/>
    <property type="match status" value="1"/>
</dbReference>
<gene>
    <name evidence="1" type="ORF">UFOPK1908_01545</name>
    <name evidence="2" type="ORF">UFOPK2282_00472</name>
    <name evidence="3" type="ORF">UFOPK3576_01173</name>
</gene>